<organism evidence="1 2">
    <name type="scientific">Pleuronectes platessa</name>
    <name type="common">European plaice</name>
    <dbReference type="NCBI Taxonomy" id="8262"/>
    <lineage>
        <taxon>Eukaryota</taxon>
        <taxon>Metazoa</taxon>
        <taxon>Chordata</taxon>
        <taxon>Craniata</taxon>
        <taxon>Vertebrata</taxon>
        <taxon>Euteleostomi</taxon>
        <taxon>Actinopterygii</taxon>
        <taxon>Neopterygii</taxon>
        <taxon>Teleostei</taxon>
        <taxon>Neoteleostei</taxon>
        <taxon>Acanthomorphata</taxon>
        <taxon>Carangaria</taxon>
        <taxon>Pleuronectiformes</taxon>
        <taxon>Pleuronectoidei</taxon>
        <taxon>Pleuronectidae</taxon>
        <taxon>Pleuronectes</taxon>
    </lineage>
</organism>
<accession>A0A9N7YVE6</accession>
<dbReference type="EMBL" id="CADEAL010002613">
    <property type="protein sequence ID" value="CAB1441314.1"/>
    <property type="molecule type" value="Genomic_DNA"/>
</dbReference>
<gene>
    <name evidence="1" type="ORF">PLEPLA_LOCUS29091</name>
</gene>
<reference evidence="1" key="1">
    <citation type="submission" date="2020-03" db="EMBL/GenBank/DDBJ databases">
        <authorList>
            <person name="Weist P."/>
        </authorList>
    </citation>
    <scope>NUCLEOTIDE SEQUENCE</scope>
</reference>
<dbReference type="AlphaFoldDB" id="A0A9N7YVE6"/>
<keyword evidence="2" id="KW-1185">Reference proteome</keyword>
<evidence type="ECO:0000313" key="2">
    <source>
        <dbReference type="Proteomes" id="UP001153269"/>
    </source>
</evidence>
<evidence type="ECO:0000313" key="1">
    <source>
        <dbReference type="EMBL" id="CAB1441314.1"/>
    </source>
</evidence>
<dbReference type="Proteomes" id="UP001153269">
    <property type="component" value="Unassembled WGS sequence"/>
</dbReference>
<proteinExistence type="predicted"/>
<protein>
    <submittedName>
        <fullName evidence="1">Uncharacterized protein</fullName>
    </submittedName>
</protein>
<comment type="caution">
    <text evidence="1">The sequence shown here is derived from an EMBL/GenBank/DDBJ whole genome shotgun (WGS) entry which is preliminary data.</text>
</comment>
<name>A0A9N7YVE6_PLEPL</name>
<sequence length="358" mass="39803">MTDGAQAVSPACCRSRHINKERSLGMIPYSIPDKFPGPRVCCSEQETLPDTGCLTKPSLTIRFPLLFAPCLSFPARCPPPCLSCTILNMRRNITRETAATETGDEAHSRWWSSQPLTSLMEQSGSGRLQMWTSTRLHPSRHNPGGGRTAEWSFVFFSSFSILDREQQRERITGEPVPKEYSLCSWQLHSSWPVVEGLGAKWRCETTDIKLGGGGGGGRRQGSDGLIKSGAKEDTEVSVGGQTPSLSLCPGESSHVDVLGDTAQGEVELRVRDVFEEEDDEEDEECDRNQLQHHLKPLEHAEDMFQVSTKHAQKMQQISDASVTCRTQCSPGVADKYFFVDVRDETILHRDRVSISRMS</sequence>